<gene>
    <name evidence="2" type="ORF">CAUJ_LOCUS4579</name>
</gene>
<accession>A0A8S1H5E5</accession>
<reference evidence="2" key="1">
    <citation type="submission" date="2020-10" db="EMBL/GenBank/DDBJ databases">
        <authorList>
            <person name="Kikuchi T."/>
        </authorList>
    </citation>
    <scope>NUCLEOTIDE SEQUENCE</scope>
    <source>
        <strain evidence="2">NKZ352</strain>
    </source>
</reference>
<proteinExistence type="predicted"/>
<protein>
    <submittedName>
        <fullName evidence="2">Uncharacterized protein</fullName>
    </submittedName>
</protein>
<feature type="region of interest" description="Disordered" evidence="1">
    <location>
        <begin position="36"/>
        <end position="61"/>
    </location>
</feature>
<name>A0A8S1H5E5_9PELO</name>
<evidence type="ECO:0000313" key="3">
    <source>
        <dbReference type="Proteomes" id="UP000835052"/>
    </source>
</evidence>
<evidence type="ECO:0000256" key="1">
    <source>
        <dbReference type="SAM" id="MobiDB-lite"/>
    </source>
</evidence>
<comment type="caution">
    <text evidence="2">The sequence shown here is derived from an EMBL/GenBank/DDBJ whole genome shotgun (WGS) entry which is preliminary data.</text>
</comment>
<dbReference type="Proteomes" id="UP000835052">
    <property type="component" value="Unassembled WGS sequence"/>
</dbReference>
<feature type="region of interest" description="Disordered" evidence="1">
    <location>
        <begin position="101"/>
        <end position="122"/>
    </location>
</feature>
<dbReference type="AlphaFoldDB" id="A0A8S1H5E5"/>
<dbReference type="EMBL" id="CAJGYM010000009">
    <property type="protein sequence ID" value="CAD6188660.1"/>
    <property type="molecule type" value="Genomic_DNA"/>
</dbReference>
<evidence type="ECO:0000313" key="2">
    <source>
        <dbReference type="EMBL" id="CAD6188660.1"/>
    </source>
</evidence>
<organism evidence="2 3">
    <name type="scientific">Caenorhabditis auriculariae</name>
    <dbReference type="NCBI Taxonomy" id="2777116"/>
    <lineage>
        <taxon>Eukaryota</taxon>
        <taxon>Metazoa</taxon>
        <taxon>Ecdysozoa</taxon>
        <taxon>Nematoda</taxon>
        <taxon>Chromadorea</taxon>
        <taxon>Rhabditida</taxon>
        <taxon>Rhabditina</taxon>
        <taxon>Rhabditomorpha</taxon>
        <taxon>Rhabditoidea</taxon>
        <taxon>Rhabditidae</taxon>
        <taxon>Peloderinae</taxon>
        <taxon>Caenorhabditis</taxon>
    </lineage>
</organism>
<keyword evidence="3" id="KW-1185">Reference proteome</keyword>
<sequence length="122" mass="13058">MSSADALICSNNSCCLHLQLPGTKVRYRGHEPTVMSCDTNNSDTSPLQSSSSSYHSSRRDGPGVVTVGWPTYRTVAIASPLICSITGRGCRTRSSSPPFLFLLKPSLPKPKPKPKPASKPQA</sequence>
<feature type="compositionally biased region" description="Low complexity" evidence="1">
    <location>
        <begin position="42"/>
        <end position="55"/>
    </location>
</feature>